<keyword evidence="3" id="KW-1185">Reference proteome</keyword>
<gene>
    <name evidence="2" type="ORF">ACFQMN_09050</name>
</gene>
<protein>
    <recommendedName>
        <fullName evidence="4">SPOR domain-containing protein</fullName>
    </recommendedName>
</protein>
<dbReference type="RefSeq" id="WP_289214569.1">
    <property type="nucleotide sequence ID" value="NZ_JAPVRC010000001.1"/>
</dbReference>
<dbReference type="Proteomes" id="UP001596494">
    <property type="component" value="Unassembled WGS sequence"/>
</dbReference>
<sequence length="276" mass="30802">MAEKNKIVISFNRDQEQTKKEIVQAQEEQAASQIKKVHHIHEIKRQPKISKFTAVKNNVNPSYMKHVSISIMTAIVVSVFLGFILLKLFVSVTEETAPAAESLTEGSKAEITAAAQVPVKLPELETQVVQSGVFTSEETALEWQKDLSDKSLPSLIWKQNDQYFLLSGTSDLDVGIQSLTGELAKLDVPTYIKKWNVPAADLMITENNAAVAETIITHLENNTLHTVPVEERKALLEKWDDSAVGEEKVRKAFDGWVNEQANGLTWLEFAQAFESL</sequence>
<evidence type="ECO:0008006" key="4">
    <source>
        <dbReference type="Google" id="ProtNLM"/>
    </source>
</evidence>
<keyword evidence="1" id="KW-0472">Membrane</keyword>
<reference evidence="3" key="1">
    <citation type="journal article" date="2019" name="Int. J. Syst. Evol. Microbiol.">
        <title>The Global Catalogue of Microorganisms (GCM) 10K type strain sequencing project: providing services to taxonomists for standard genome sequencing and annotation.</title>
        <authorList>
            <consortium name="The Broad Institute Genomics Platform"/>
            <consortium name="The Broad Institute Genome Sequencing Center for Infectious Disease"/>
            <person name="Wu L."/>
            <person name="Ma J."/>
        </authorList>
    </citation>
    <scope>NUCLEOTIDE SEQUENCE [LARGE SCALE GENOMIC DNA]</scope>
    <source>
        <strain evidence="3">CCUG 73951</strain>
    </source>
</reference>
<keyword evidence="1" id="KW-0812">Transmembrane</keyword>
<organism evidence="2 3">
    <name type="scientific">Halobacillus campisalis</name>
    <dbReference type="NCBI Taxonomy" id="435909"/>
    <lineage>
        <taxon>Bacteria</taxon>
        <taxon>Bacillati</taxon>
        <taxon>Bacillota</taxon>
        <taxon>Bacilli</taxon>
        <taxon>Bacillales</taxon>
        <taxon>Bacillaceae</taxon>
        <taxon>Halobacillus</taxon>
    </lineage>
</organism>
<keyword evidence="1" id="KW-1133">Transmembrane helix</keyword>
<comment type="caution">
    <text evidence="2">The sequence shown here is derived from an EMBL/GenBank/DDBJ whole genome shotgun (WGS) entry which is preliminary data.</text>
</comment>
<evidence type="ECO:0000313" key="2">
    <source>
        <dbReference type="EMBL" id="MFC7321026.1"/>
    </source>
</evidence>
<name>A0ABW2K2Q1_9BACI</name>
<evidence type="ECO:0000256" key="1">
    <source>
        <dbReference type="SAM" id="Phobius"/>
    </source>
</evidence>
<dbReference type="EMBL" id="JBHTBY010000006">
    <property type="protein sequence ID" value="MFC7321026.1"/>
    <property type="molecule type" value="Genomic_DNA"/>
</dbReference>
<feature type="transmembrane region" description="Helical" evidence="1">
    <location>
        <begin position="69"/>
        <end position="90"/>
    </location>
</feature>
<proteinExistence type="predicted"/>
<evidence type="ECO:0000313" key="3">
    <source>
        <dbReference type="Proteomes" id="UP001596494"/>
    </source>
</evidence>
<accession>A0ABW2K2Q1</accession>